<keyword evidence="1" id="KW-0812">Transmembrane</keyword>
<keyword evidence="1" id="KW-0472">Membrane</keyword>
<feature type="transmembrane region" description="Helical" evidence="1">
    <location>
        <begin position="33"/>
        <end position="53"/>
    </location>
</feature>
<comment type="caution">
    <text evidence="2">The sequence shown here is derived from an EMBL/GenBank/DDBJ whole genome shotgun (WGS) entry which is preliminary data.</text>
</comment>
<dbReference type="AlphaFoldDB" id="A0A1F4ZQ52"/>
<proteinExistence type="predicted"/>
<dbReference type="STRING" id="1797263.A2397_06170"/>
<evidence type="ECO:0000256" key="1">
    <source>
        <dbReference type="SAM" id="Phobius"/>
    </source>
</evidence>
<feature type="transmembrane region" description="Helical" evidence="1">
    <location>
        <begin position="98"/>
        <end position="116"/>
    </location>
</feature>
<name>A0A1F4ZQ52_9BACT</name>
<keyword evidence="1" id="KW-1133">Transmembrane helix</keyword>
<evidence type="ECO:0000313" key="2">
    <source>
        <dbReference type="EMBL" id="OGD08533.1"/>
    </source>
</evidence>
<dbReference type="EMBL" id="MEXR01000056">
    <property type="protein sequence ID" value="OGD08533.1"/>
    <property type="molecule type" value="Genomic_DNA"/>
</dbReference>
<organism evidence="2 3">
    <name type="scientific">Candidatus Amesbacteria bacterium RIFOXYB1_FULL_44_23</name>
    <dbReference type="NCBI Taxonomy" id="1797263"/>
    <lineage>
        <taxon>Bacteria</taxon>
        <taxon>Candidatus Amesiibacteriota</taxon>
    </lineage>
</organism>
<feature type="transmembrane region" description="Helical" evidence="1">
    <location>
        <begin position="60"/>
        <end position="78"/>
    </location>
</feature>
<dbReference type="Proteomes" id="UP000176424">
    <property type="component" value="Unassembled WGS sequence"/>
</dbReference>
<protein>
    <submittedName>
        <fullName evidence="2">Uncharacterized protein</fullName>
    </submittedName>
</protein>
<gene>
    <name evidence="2" type="ORF">A2397_06170</name>
</gene>
<accession>A0A1F4ZQ52</accession>
<sequence length="133" mass="15199">MNLWKFVGYIFYLIAILCLSLGVILILMPMKSVSVWGGWVLTGAGIIFFVIGAGLIKKKLWALVLATMYEIWIVPAALKTISLRLERDYFIDTLKNPNQIMDLLMLVVAVLTGILWRQYFKRRKQNQNGMSSV</sequence>
<feature type="transmembrane region" description="Helical" evidence="1">
    <location>
        <begin position="7"/>
        <end position="27"/>
    </location>
</feature>
<evidence type="ECO:0000313" key="3">
    <source>
        <dbReference type="Proteomes" id="UP000176424"/>
    </source>
</evidence>
<reference evidence="2 3" key="1">
    <citation type="journal article" date="2016" name="Nat. Commun.">
        <title>Thousands of microbial genomes shed light on interconnected biogeochemical processes in an aquifer system.</title>
        <authorList>
            <person name="Anantharaman K."/>
            <person name="Brown C.T."/>
            <person name="Hug L.A."/>
            <person name="Sharon I."/>
            <person name="Castelle C.J."/>
            <person name="Probst A.J."/>
            <person name="Thomas B.C."/>
            <person name="Singh A."/>
            <person name="Wilkins M.J."/>
            <person name="Karaoz U."/>
            <person name="Brodie E.L."/>
            <person name="Williams K.H."/>
            <person name="Hubbard S.S."/>
            <person name="Banfield J.F."/>
        </authorList>
    </citation>
    <scope>NUCLEOTIDE SEQUENCE [LARGE SCALE GENOMIC DNA]</scope>
</reference>